<evidence type="ECO:0000256" key="1">
    <source>
        <dbReference type="ARBA" id="ARBA00004651"/>
    </source>
</evidence>
<keyword evidence="5 6" id="KW-0472">Membrane</keyword>
<reference evidence="7" key="1">
    <citation type="submission" date="2021-01" db="EMBL/GenBank/DDBJ databases">
        <title>Whole genome shotgun sequence of Actinoplanes rishiriensis NBRC 108556.</title>
        <authorList>
            <person name="Komaki H."/>
            <person name="Tamura T."/>
        </authorList>
    </citation>
    <scope>NUCLEOTIDE SEQUENCE</scope>
    <source>
        <strain evidence="7">NBRC 108556</strain>
    </source>
</reference>
<feature type="transmembrane region" description="Helical" evidence="6">
    <location>
        <begin position="231"/>
        <end position="259"/>
    </location>
</feature>
<dbReference type="Pfam" id="PF07690">
    <property type="entry name" value="MFS_1"/>
    <property type="match status" value="1"/>
</dbReference>
<evidence type="ECO:0000256" key="5">
    <source>
        <dbReference type="ARBA" id="ARBA00023136"/>
    </source>
</evidence>
<feature type="transmembrane region" description="Helical" evidence="6">
    <location>
        <begin position="386"/>
        <end position="403"/>
    </location>
</feature>
<dbReference type="PRINTS" id="PR01988">
    <property type="entry name" value="EXPORTERBACE"/>
</dbReference>
<feature type="transmembrane region" description="Helical" evidence="6">
    <location>
        <begin position="90"/>
        <end position="112"/>
    </location>
</feature>
<dbReference type="RefSeq" id="WP_203790050.1">
    <property type="nucleotide sequence ID" value="NZ_BOMV01000102.1"/>
</dbReference>
<feature type="transmembrane region" description="Helical" evidence="6">
    <location>
        <begin position="361"/>
        <end position="380"/>
    </location>
</feature>
<protein>
    <submittedName>
        <fullName evidence="7">MFS transporter</fullName>
    </submittedName>
</protein>
<keyword evidence="2" id="KW-1003">Cell membrane</keyword>
<gene>
    <name evidence="7" type="ORF">Ari01nite_88170</name>
</gene>
<evidence type="ECO:0000256" key="6">
    <source>
        <dbReference type="SAM" id="Phobius"/>
    </source>
</evidence>
<keyword evidence="3 6" id="KW-0812">Transmembrane</keyword>
<keyword evidence="8" id="KW-1185">Reference proteome</keyword>
<dbReference type="InterPro" id="IPR011701">
    <property type="entry name" value="MFS"/>
</dbReference>
<feature type="transmembrane region" description="Helical" evidence="6">
    <location>
        <begin position="61"/>
        <end position="83"/>
    </location>
</feature>
<dbReference type="PANTHER" id="PTHR23513">
    <property type="entry name" value="INTEGRAL MEMBRANE EFFLUX PROTEIN-RELATED"/>
    <property type="match status" value="1"/>
</dbReference>
<feature type="transmembrane region" description="Helical" evidence="6">
    <location>
        <begin position="318"/>
        <end position="340"/>
    </location>
</feature>
<dbReference type="GO" id="GO:0005886">
    <property type="term" value="C:plasma membrane"/>
    <property type="evidence" value="ECO:0007669"/>
    <property type="project" value="UniProtKB-SubCell"/>
</dbReference>
<organism evidence="7 8">
    <name type="scientific">Paractinoplanes rishiriensis</name>
    <dbReference type="NCBI Taxonomy" id="1050105"/>
    <lineage>
        <taxon>Bacteria</taxon>
        <taxon>Bacillati</taxon>
        <taxon>Actinomycetota</taxon>
        <taxon>Actinomycetes</taxon>
        <taxon>Micromonosporales</taxon>
        <taxon>Micromonosporaceae</taxon>
        <taxon>Paractinoplanes</taxon>
    </lineage>
</organism>
<feature type="transmembrane region" description="Helical" evidence="6">
    <location>
        <begin position="265"/>
        <end position="287"/>
    </location>
</feature>
<evidence type="ECO:0000313" key="8">
    <source>
        <dbReference type="Proteomes" id="UP000636960"/>
    </source>
</evidence>
<feature type="transmembrane region" description="Helical" evidence="6">
    <location>
        <begin position="26"/>
        <end position="49"/>
    </location>
</feature>
<dbReference type="PANTHER" id="PTHR23513:SF11">
    <property type="entry name" value="STAPHYLOFERRIN A TRANSPORTER"/>
    <property type="match status" value="1"/>
</dbReference>
<evidence type="ECO:0000256" key="4">
    <source>
        <dbReference type="ARBA" id="ARBA00022989"/>
    </source>
</evidence>
<dbReference type="CDD" id="cd06173">
    <property type="entry name" value="MFS_MefA_like"/>
    <property type="match status" value="1"/>
</dbReference>
<dbReference type="EMBL" id="BOMV01000102">
    <property type="protein sequence ID" value="GIF01353.1"/>
    <property type="molecule type" value="Genomic_DNA"/>
</dbReference>
<evidence type="ECO:0000256" key="3">
    <source>
        <dbReference type="ARBA" id="ARBA00022692"/>
    </source>
</evidence>
<sequence length="413" mass="43658">MSTVPSRQSPDSRESTRGNPLRQPAFRWYFTGITVSLLGSAMAPVALAFSVLEHSDQTLDLGWVLAARSIPLVTFLLVGGAVADRFSRSAVLWIANLGAATTQAMVACILLTDNYNLGLIVALEFLNGTLTAFTQPAMRGIVPQLVAEEDLRRANSLLGSARNAIIVLGPTVAGVVFVTVGGGWAIAADSATYLVAAFCMSRLSLPATTMDRGRRVLTDIRDGWREFKSLTWVWAIVASLSVTNLLRTGIFSVLGPIIAVGTIGAASWGVVLSARAVGVLVMSVVMYKLVVRRLITFGQLCLGLGSLPLIALGTDTGLWTLIPAAVLAGMGSGVFAPAWETTLQENVPNAMLSRVSSYDDLFSYVSVPVGMIVAAPAGIAFGNERVALVGGFVFLLATLLPLLSPSVRRLRHG</sequence>
<dbReference type="Proteomes" id="UP000636960">
    <property type="component" value="Unassembled WGS sequence"/>
</dbReference>
<evidence type="ECO:0000313" key="7">
    <source>
        <dbReference type="EMBL" id="GIF01353.1"/>
    </source>
</evidence>
<dbReference type="InterPro" id="IPR036259">
    <property type="entry name" value="MFS_trans_sf"/>
</dbReference>
<dbReference type="AlphaFoldDB" id="A0A919K9T0"/>
<proteinExistence type="predicted"/>
<dbReference type="GO" id="GO:0022857">
    <property type="term" value="F:transmembrane transporter activity"/>
    <property type="evidence" value="ECO:0007669"/>
    <property type="project" value="InterPro"/>
</dbReference>
<comment type="caution">
    <text evidence="7">The sequence shown here is derived from an EMBL/GenBank/DDBJ whole genome shotgun (WGS) entry which is preliminary data.</text>
</comment>
<keyword evidence="4 6" id="KW-1133">Transmembrane helix</keyword>
<evidence type="ECO:0000256" key="2">
    <source>
        <dbReference type="ARBA" id="ARBA00022475"/>
    </source>
</evidence>
<dbReference type="SUPFAM" id="SSF103473">
    <property type="entry name" value="MFS general substrate transporter"/>
    <property type="match status" value="1"/>
</dbReference>
<feature type="transmembrane region" description="Helical" evidence="6">
    <location>
        <begin position="294"/>
        <end position="312"/>
    </location>
</feature>
<dbReference type="Gene3D" id="1.20.1250.20">
    <property type="entry name" value="MFS general substrate transporter like domains"/>
    <property type="match status" value="1"/>
</dbReference>
<feature type="transmembrane region" description="Helical" evidence="6">
    <location>
        <begin position="163"/>
        <end position="187"/>
    </location>
</feature>
<dbReference type="InterPro" id="IPR022324">
    <property type="entry name" value="Bacilysin_exporter_BacE_put"/>
</dbReference>
<name>A0A919K9T0_9ACTN</name>
<comment type="subcellular location">
    <subcellularLocation>
        <location evidence="1">Cell membrane</location>
        <topology evidence="1">Multi-pass membrane protein</topology>
    </subcellularLocation>
</comment>
<accession>A0A919K9T0</accession>